<sequence length="123" mass="13759">MDLLKMPATTERDTSMRRTSCWRWGLRTSIAATLLAGLVATAGPAWAGNSQSLAPSPPVMGHFCSYDNAPNWKVGYRFDGYSNNNNYGEWRINSVRDTPEETFFSTTFEDFTIPGYSNVEITC</sequence>
<evidence type="ECO:0000313" key="2">
    <source>
        <dbReference type="Proteomes" id="UP001500618"/>
    </source>
</evidence>
<evidence type="ECO:0000313" key="1">
    <source>
        <dbReference type="EMBL" id="GAA1657920.1"/>
    </source>
</evidence>
<accession>A0ABN2FS07</accession>
<organism evidence="1 2">
    <name type="scientific">Fodinicola feengrottensis</name>
    <dbReference type="NCBI Taxonomy" id="435914"/>
    <lineage>
        <taxon>Bacteria</taxon>
        <taxon>Bacillati</taxon>
        <taxon>Actinomycetota</taxon>
        <taxon>Actinomycetes</taxon>
        <taxon>Mycobacteriales</taxon>
        <taxon>Fodinicola</taxon>
    </lineage>
</organism>
<proteinExistence type="predicted"/>
<comment type="caution">
    <text evidence="1">The sequence shown here is derived from an EMBL/GenBank/DDBJ whole genome shotgun (WGS) entry which is preliminary data.</text>
</comment>
<keyword evidence="2" id="KW-1185">Reference proteome</keyword>
<name>A0ABN2FS07_9ACTN</name>
<reference evidence="1 2" key="1">
    <citation type="journal article" date="2019" name="Int. J. Syst. Evol. Microbiol.">
        <title>The Global Catalogue of Microorganisms (GCM) 10K type strain sequencing project: providing services to taxonomists for standard genome sequencing and annotation.</title>
        <authorList>
            <consortium name="The Broad Institute Genomics Platform"/>
            <consortium name="The Broad Institute Genome Sequencing Center for Infectious Disease"/>
            <person name="Wu L."/>
            <person name="Ma J."/>
        </authorList>
    </citation>
    <scope>NUCLEOTIDE SEQUENCE [LARGE SCALE GENOMIC DNA]</scope>
    <source>
        <strain evidence="1 2">JCM 14718</strain>
    </source>
</reference>
<dbReference type="Proteomes" id="UP001500618">
    <property type="component" value="Unassembled WGS sequence"/>
</dbReference>
<dbReference type="EMBL" id="BAAANY010000001">
    <property type="protein sequence ID" value="GAA1657920.1"/>
    <property type="molecule type" value="Genomic_DNA"/>
</dbReference>
<gene>
    <name evidence="1" type="ORF">GCM10009765_04230</name>
</gene>
<protein>
    <submittedName>
        <fullName evidence="1">Uncharacterized protein</fullName>
    </submittedName>
</protein>